<sequence length="143" mass="15570">MKKPLLVLCMLLPTLALANPHKEIIEARQGAFQTVEENTDAIGAALRGSDVDWAALAALSAQLVEQTLLLQTAFPEGSTEDSKARTSIWESPDKFKEQLTKLDASMNELNTAVLAQNQSGASAAIKEGLTTCKACHRSYRERR</sequence>
<accession>A0ABS2HJP5</accession>
<dbReference type="PIRSF" id="PIRSF000027">
    <property type="entry name" value="Cytc_c_prime"/>
    <property type="match status" value="1"/>
</dbReference>
<dbReference type="Gene3D" id="1.20.120.10">
    <property type="entry name" value="Cytochrome c/b562"/>
    <property type="match status" value="1"/>
</dbReference>
<evidence type="ECO:0000256" key="6">
    <source>
        <dbReference type="SAM" id="SignalP"/>
    </source>
</evidence>
<dbReference type="InterPro" id="IPR012127">
    <property type="entry name" value="Cyt_c_prime"/>
</dbReference>
<gene>
    <name evidence="7" type="ORF">JQC93_06445</name>
</gene>
<dbReference type="PROSITE" id="PS51009">
    <property type="entry name" value="CYTCII"/>
    <property type="match status" value="1"/>
</dbReference>
<keyword evidence="5" id="KW-0408">Iron</keyword>
<dbReference type="InterPro" id="IPR002321">
    <property type="entry name" value="Cyt_c_II"/>
</dbReference>
<dbReference type="SUPFAM" id="SSF47175">
    <property type="entry name" value="Cytochromes"/>
    <property type="match status" value="1"/>
</dbReference>
<keyword evidence="4" id="KW-0249">Electron transport</keyword>
<keyword evidence="6" id="KW-0732">Signal</keyword>
<dbReference type="Proteomes" id="UP000809621">
    <property type="component" value="Unassembled WGS sequence"/>
</dbReference>
<evidence type="ECO:0000256" key="5">
    <source>
        <dbReference type="ARBA" id="ARBA00023004"/>
    </source>
</evidence>
<proteinExistence type="predicted"/>
<keyword evidence="1" id="KW-0813">Transport</keyword>
<keyword evidence="2" id="KW-0349">Heme</keyword>
<name>A0ABS2HJP5_9VIBR</name>
<protein>
    <submittedName>
        <fullName evidence="7">Cytochrome c</fullName>
    </submittedName>
</protein>
<keyword evidence="3" id="KW-0479">Metal-binding</keyword>
<organism evidence="7 8">
    <name type="scientific">Vibrio ulleungensis</name>
    <dbReference type="NCBI Taxonomy" id="2807619"/>
    <lineage>
        <taxon>Bacteria</taxon>
        <taxon>Pseudomonadati</taxon>
        <taxon>Pseudomonadota</taxon>
        <taxon>Gammaproteobacteria</taxon>
        <taxon>Vibrionales</taxon>
        <taxon>Vibrionaceae</taxon>
        <taxon>Vibrio</taxon>
    </lineage>
</organism>
<dbReference type="EMBL" id="JAFEUM010000002">
    <property type="protein sequence ID" value="MBM7036046.1"/>
    <property type="molecule type" value="Genomic_DNA"/>
</dbReference>
<evidence type="ECO:0000256" key="1">
    <source>
        <dbReference type="ARBA" id="ARBA00022448"/>
    </source>
</evidence>
<comment type="caution">
    <text evidence="7">The sequence shown here is derived from an EMBL/GenBank/DDBJ whole genome shotgun (WGS) entry which is preliminary data.</text>
</comment>
<evidence type="ECO:0000313" key="7">
    <source>
        <dbReference type="EMBL" id="MBM7036046.1"/>
    </source>
</evidence>
<dbReference type="InterPro" id="IPR010980">
    <property type="entry name" value="Cyt_c/b562"/>
</dbReference>
<evidence type="ECO:0000256" key="3">
    <source>
        <dbReference type="ARBA" id="ARBA00022723"/>
    </source>
</evidence>
<feature type="chain" id="PRO_5045048348" evidence="6">
    <location>
        <begin position="19"/>
        <end position="143"/>
    </location>
</feature>
<keyword evidence="8" id="KW-1185">Reference proteome</keyword>
<reference evidence="7 8" key="1">
    <citation type="submission" date="2021-02" db="EMBL/GenBank/DDBJ databases">
        <authorList>
            <person name="Park J.-S."/>
        </authorList>
    </citation>
    <scope>NUCLEOTIDE SEQUENCE [LARGE SCALE GENOMIC DNA]</scope>
    <source>
        <strain evidence="7 8">188UL20-2</strain>
    </source>
</reference>
<dbReference type="RefSeq" id="WP_205157653.1">
    <property type="nucleotide sequence ID" value="NZ_JAFEUM010000002.1"/>
</dbReference>
<feature type="signal peptide" evidence="6">
    <location>
        <begin position="1"/>
        <end position="18"/>
    </location>
</feature>
<dbReference type="Pfam" id="PF01322">
    <property type="entry name" value="Cytochrom_C_2"/>
    <property type="match status" value="1"/>
</dbReference>
<evidence type="ECO:0000313" key="8">
    <source>
        <dbReference type="Proteomes" id="UP000809621"/>
    </source>
</evidence>
<evidence type="ECO:0000256" key="4">
    <source>
        <dbReference type="ARBA" id="ARBA00022982"/>
    </source>
</evidence>
<evidence type="ECO:0000256" key="2">
    <source>
        <dbReference type="ARBA" id="ARBA00022617"/>
    </source>
</evidence>